<dbReference type="SUPFAM" id="SSF50037">
    <property type="entry name" value="C-terminal domain of transcriptional repressors"/>
    <property type="match status" value="1"/>
</dbReference>
<gene>
    <name evidence="3" type="ORF">RJ53_08895</name>
</gene>
<organism evidence="3 4">
    <name type="scientific">Methanocalculus chunghsingensis</name>
    <dbReference type="NCBI Taxonomy" id="156457"/>
    <lineage>
        <taxon>Archaea</taxon>
        <taxon>Methanobacteriati</taxon>
        <taxon>Methanobacteriota</taxon>
        <taxon>Stenosarchaea group</taxon>
        <taxon>Methanomicrobia</taxon>
        <taxon>Methanomicrobiales</taxon>
        <taxon>Methanocalculaceae</taxon>
        <taxon>Methanocalculus</taxon>
    </lineage>
</organism>
<comment type="caution">
    <text evidence="3">The sequence shown here is derived from an EMBL/GenBank/DDBJ whole genome shotgun (WGS) entry which is preliminary data.</text>
</comment>
<dbReference type="RefSeq" id="WP_211531315.1">
    <property type="nucleotide sequence ID" value="NZ_JWHL01000015.1"/>
</dbReference>
<dbReference type="EMBL" id="JWHL01000015">
    <property type="protein sequence ID" value="MBR1369594.1"/>
    <property type="molecule type" value="Genomic_DNA"/>
</dbReference>
<feature type="domain" description="Ferrous iron transporter FeoA-like" evidence="2">
    <location>
        <begin position="4"/>
        <end position="74"/>
    </location>
</feature>
<dbReference type="Pfam" id="PF04023">
    <property type="entry name" value="FeoA"/>
    <property type="match status" value="1"/>
</dbReference>
<dbReference type="AlphaFoldDB" id="A0A8J8B605"/>
<dbReference type="PANTHER" id="PTHR43151:SF1">
    <property type="entry name" value="SSR2333 PROTEIN"/>
    <property type="match status" value="1"/>
</dbReference>
<dbReference type="Proteomes" id="UP000730161">
    <property type="component" value="Unassembled WGS sequence"/>
</dbReference>
<reference evidence="3" key="1">
    <citation type="submission" date="2014-12" db="EMBL/GenBank/DDBJ databases">
        <authorList>
            <person name="Huang H.-H."/>
            <person name="Chen S.-C."/>
            <person name="Lai M.-C."/>
        </authorList>
    </citation>
    <scope>NUCLEOTIDE SEQUENCE</scope>
    <source>
        <strain evidence="3">K1F9705b</strain>
    </source>
</reference>
<dbReference type="OrthoDB" id="105333at2157"/>
<evidence type="ECO:0000259" key="2">
    <source>
        <dbReference type="SMART" id="SM00899"/>
    </source>
</evidence>
<sequence>MASCPLSLIAPGTNATVTMVNAGEGLRRRLYELGLVPEANVTVVTADRGSIIVSVAGCRYALSRGMAMKILVAPEMVAV</sequence>
<evidence type="ECO:0000256" key="1">
    <source>
        <dbReference type="ARBA" id="ARBA00023004"/>
    </source>
</evidence>
<keyword evidence="4" id="KW-1185">Reference proteome</keyword>
<dbReference type="Gene3D" id="2.30.30.90">
    <property type="match status" value="1"/>
</dbReference>
<dbReference type="InterPro" id="IPR008988">
    <property type="entry name" value="Transcriptional_repressor_C"/>
</dbReference>
<dbReference type="PANTHER" id="PTHR43151">
    <property type="entry name" value="FEOA FAMILY PROTEIN"/>
    <property type="match status" value="1"/>
</dbReference>
<evidence type="ECO:0000313" key="4">
    <source>
        <dbReference type="Proteomes" id="UP000730161"/>
    </source>
</evidence>
<name>A0A8J8B605_9EURY</name>
<dbReference type="InterPro" id="IPR007167">
    <property type="entry name" value="Fe-transptr_FeoA-like"/>
</dbReference>
<proteinExistence type="predicted"/>
<dbReference type="InterPro" id="IPR038157">
    <property type="entry name" value="FeoA_core_dom"/>
</dbReference>
<accession>A0A8J8B605</accession>
<keyword evidence="1" id="KW-0408">Iron</keyword>
<dbReference type="InterPro" id="IPR053184">
    <property type="entry name" value="FeoA-like"/>
</dbReference>
<dbReference type="GO" id="GO:0046914">
    <property type="term" value="F:transition metal ion binding"/>
    <property type="evidence" value="ECO:0007669"/>
    <property type="project" value="InterPro"/>
</dbReference>
<protein>
    <submittedName>
        <fullName evidence="3">Iron transporter FeoA</fullName>
    </submittedName>
</protein>
<evidence type="ECO:0000313" key="3">
    <source>
        <dbReference type="EMBL" id="MBR1369594.1"/>
    </source>
</evidence>
<dbReference type="SMART" id="SM00899">
    <property type="entry name" value="FeoA"/>
    <property type="match status" value="1"/>
</dbReference>